<reference evidence="2" key="1">
    <citation type="journal article" date="2019" name="Int. J. Syst. Evol. Microbiol.">
        <title>The Global Catalogue of Microorganisms (GCM) 10K type strain sequencing project: providing services to taxonomists for standard genome sequencing and annotation.</title>
        <authorList>
            <consortium name="The Broad Institute Genomics Platform"/>
            <consortium name="The Broad Institute Genome Sequencing Center for Infectious Disease"/>
            <person name="Wu L."/>
            <person name="Ma J."/>
        </authorList>
    </citation>
    <scope>NUCLEOTIDE SEQUENCE [LARGE SCALE GENOMIC DNA]</scope>
    <source>
        <strain evidence="2">CECT 8289</strain>
    </source>
</reference>
<organism evidence="1 2">
    <name type="scientific">Ferruginibacter yonginensis</name>
    <dbReference type="NCBI Taxonomy" id="1310416"/>
    <lineage>
        <taxon>Bacteria</taxon>
        <taxon>Pseudomonadati</taxon>
        <taxon>Bacteroidota</taxon>
        <taxon>Chitinophagia</taxon>
        <taxon>Chitinophagales</taxon>
        <taxon>Chitinophagaceae</taxon>
        <taxon>Ferruginibacter</taxon>
    </lineage>
</organism>
<evidence type="ECO:0000313" key="1">
    <source>
        <dbReference type="EMBL" id="MFC4262930.1"/>
    </source>
</evidence>
<evidence type="ECO:0000313" key="2">
    <source>
        <dbReference type="Proteomes" id="UP001595907"/>
    </source>
</evidence>
<accession>A0ABV8QTF2</accession>
<sequence>MKILYAVQATGNGHISRAMELLPYLQNYGTVDIFLSGSNSNLTLNANVAYRSKGLSLFYSGNGGLHYRKIATDNAPLRILKEIKQLPVEKYDLVINDFECITALACAYKKVKSVQFGHQASFMSTATPRPAQKNIMGEWVLKNYARAQKYIGLHFESYDDFILPPVIKKEIWGAYPTNQQYITVYLLSYADAVLYQHFSQLKDCCFQIFSKEVKQITTKGNCTFIPVDKKAFNKSLINCYGIITGAGFETPAEALHLNKKILAIPVKGQYEQACNAAALQRFGVKVIKGIDQHFTAVFNDWVYNNQQQTVVFKKDTQSIVSSMMQMATYNENLPMFGVENLAW</sequence>
<protein>
    <submittedName>
        <fullName evidence="1">Glycosyltransferase family protein</fullName>
    </submittedName>
</protein>
<dbReference type="Pfam" id="PF13528">
    <property type="entry name" value="Glyco_trans_1_3"/>
    <property type="match status" value="1"/>
</dbReference>
<dbReference type="Proteomes" id="UP001595907">
    <property type="component" value="Unassembled WGS sequence"/>
</dbReference>
<comment type="caution">
    <text evidence="1">The sequence shown here is derived from an EMBL/GenBank/DDBJ whole genome shotgun (WGS) entry which is preliminary data.</text>
</comment>
<name>A0ABV8QTF2_9BACT</name>
<keyword evidence="2" id="KW-1185">Reference proteome</keyword>
<dbReference type="EMBL" id="JBHSCZ010000002">
    <property type="protein sequence ID" value="MFC4262930.1"/>
    <property type="molecule type" value="Genomic_DNA"/>
</dbReference>
<proteinExistence type="predicted"/>
<dbReference type="RefSeq" id="WP_379708871.1">
    <property type="nucleotide sequence ID" value="NZ_JBHSCZ010000002.1"/>
</dbReference>
<gene>
    <name evidence="1" type="ORF">ACFOWM_08585</name>
</gene>